<protein>
    <submittedName>
        <fullName evidence="2">Ferredoxin</fullName>
    </submittedName>
</protein>
<accession>A0A0D8PA81</accession>
<evidence type="ECO:0000313" key="2">
    <source>
        <dbReference type="EMBL" id="PSV90829.1"/>
    </source>
</evidence>
<dbReference type="EMBL" id="PYLW01000028">
    <property type="protein sequence ID" value="PSV90829.1"/>
    <property type="molecule type" value="Genomic_DNA"/>
</dbReference>
<organism evidence="2 5">
    <name type="scientific">Photobacterium iliopiscarium</name>
    <dbReference type="NCBI Taxonomy" id="56192"/>
    <lineage>
        <taxon>Bacteria</taxon>
        <taxon>Pseudomonadati</taxon>
        <taxon>Pseudomonadota</taxon>
        <taxon>Gammaproteobacteria</taxon>
        <taxon>Vibrionales</taxon>
        <taxon>Vibrionaceae</taxon>
        <taxon>Photobacterium</taxon>
    </lineage>
</organism>
<feature type="domain" description="2Fe-2S ferredoxin-type" evidence="1">
    <location>
        <begin position="2"/>
        <end position="87"/>
    </location>
</feature>
<dbReference type="GO" id="GO:0051537">
    <property type="term" value="F:2 iron, 2 sulfur cluster binding"/>
    <property type="evidence" value="ECO:0007669"/>
    <property type="project" value="InterPro"/>
</dbReference>
<dbReference type="RefSeq" id="WP_045038464.1">
    <property type="nucleotide sequence ID" value="NZ_CAMQYU010000053.1"/>
</dbReference>
<dbReference type="CDD" id="cd00207">
    <property type="entry name" value="fer2"/>
    <property type="match status" value="1"/>
</dbReference>
<dbReference type="SUPFAM" id="SSF54292">
    <property type="entry name" value="2Fe-2S ferredoxin-like"/>
    <property type="match status" value="1"/>
</dbReference>
<dbReference type="PROSITE" id="PS00197">
    <property type="entry name" value="2FE2S_FER_1"/>
    <property type="match status" value="1"/>
</dbReference>
<dbReference type="OrthoDB" id="9806195at2"/>
<dbReference type="InterPro" id="IPR012675">
    <property type="entry name" value="Beta-grasp_dom_sf"/>
</dbReference>
<dbReference type="Proteomes" id="UP000241190">
    <property type="component" value="Unassembled WGS sequence"/>
</dbReference>
<comment type="caution">
    <text evidence="2">The sequence shown here is derived from an EMBL/GenBank/DDBJ whole genome shotgun (WGS) entry which is preliminary data.</text>
</comment>
<dbReference type="InterPro" id="IPR036010">
    <property type="entry name" value="2Fe-2S_ferredoxin-like_sf"/>
</dbReference>
<dbReference type="Proteomes" id="UP000241954">
    <property type="component" value="Unassembled WGS sequence"/>
</dbReference>
<evidence type="ECO:0000313" key="4">
    <source>
        <dbReference type="Proteomes" id="UP000241190"/>
    </source>
</evidence>
<dbReference type="Pfam" id="PF00111">
    <property type="entry name" value="Fer2"/>
    <property type="match status" value="1"/>
</dbReference>
<dbReference type="STRING" id="56192.UB38_06690"/>
<sequence>MYQVRLLPNNITFTASPQQTVLQAALDAGIAFPNRCQVGACAMCLCRKQQGQISYELEPMLTPQEQAQGWIFACLARVESDLVLSLD</sequence>
<evidence type="ECO:0000313" key="5">
    <source>
        <dbReference type="Proteomes" id="UP000241954"/>
    </source>
</evidence>
<gene>
    <name evidence="2" type="ORF">C9I88_17850</name>
    <name evidence="3" type="ORF">C9J52_17000</name>
</gene>
<dbReference type="PROSITE" id="PS51085">
    <property type="entry name" value="2FE2S_FER_2"/>
    <property type="match status" value="1"/>
</dbReference>
<evidence type="ECO:0000259" key="1">
    <source>
        <dbReference type="PROSITE" id="PS51085"/>
    </source>
</evidence>
<dbReference type="InterPro" id="IPR001041">
    <property type="entry name" value="2Fe-2S_ferredoxin-type"/>
</dbReference>
<keyword evidence="4" id="KW-1185">Reference proteome</keyword>
<dbReference type="Gene3D" id="3.10.20.30">
    <property type="match status" value="1"/>
</dbReference>
<dbReference type="AlphaFoldDB" id="A0A0D8PA81"/>
<proteinExistence type="predicted"/>
<dbReference type="GeneID" id="93550311"/>
<reference evidence="2 5" key="1">
    <citation type="submission" date="2018-01" db="EMBL/GenBank/DDBJ databases">
        <title>Whole genome sequencing of Histamine producing bacteria.</title>
        <authorList>
            <person name="Butler K."/>
        </authorList>
    </citation>
    <scope>NUCLEOTIDE SEQUENCE [LARGE SCALE GENOMIC DNA]</scope>
    <source>
        <strain evidence="3 4">ATCC 51761</strain>
        <strain evidence="2 5">NCIMB 13481</strain>
    </source>
</reference>
<evidence type="ECO:0000313" key="3">
    <source>
        <dbReference type="EMBL" id="PSW92734.1"/>
    </source>
</evidence>
<dbReference type="InterPro" id="IPR006058">
    <property type="entry name" value="2Fe2S_fd_BS"/>
</dbReference>
<dbReference type="EMBL" id="PYOP01000034">
    <property type="protein sequence ID" value="PSW92734.1"/>
    <property type="molecule type" value="Genomic_DNA"/>
</dbReference>
<name>A0A0D8PA81_9GAMM</name>